<reference evidence="8" key="1">
    <citation type="submission" date="2021-03" db="EMBL/GenBank/DDBJ databases">
        <authorList>
            <person name="Tagirdzhanova G."/>
        </authorList>
    </citation>
    <scope>NUCLEOTIDE SEQUENCE</scope>
</reference>
<comment type="subcellular location">
    <subcellularLocation>
        <location evidence="1">Membrane</location>
        <topology evidence="1">Multi-pass membrane protein</topology>
    </subcellularLocation>
</comment>
<proteinExistence type="inferred from homology"/>
<feature type="transmembrane region" description="Helical" evidence="6">
    <location>
        <begin position="195"/>
        <end position="216"/>
    </location>
</feature>
<feature type="transmembrane region" description="Helical" evidence="6">
    <location>
        <begin position="20"/>
        <end position="43"/>
    </location>
</feature>
<feature type="domain" description="Rhodopsin" evidence="7">
    <location>
        <begin position="39"/>
        <end position="284"/>
    </location>
</feature>
<dbReference type="InterPro" id="IPR049326">
    <property type="entry name" value="Rhodopsin_dom_fungi"/>
</dbReference>
<dbReference type="Pfam" id="PF20684">
    <property type="entry name" value="Fung_rhodopsin"/>
    <property type="match status" value="1"/>
</dbReference>
<evidence type="ECO:0000256" key="3">
    <source>
        <dbReference type="ARBA" id="ARBA00022989"/>
    </source>
</evidence>
<comment type="caution">
    <text evidence="8">The sequence shown here is derived from an EMBL/GenBank/DDBJ whole genome shotgun (WGS) entry which is preliminary data.</text>
</comment>
<accession>A0A8H3ICA8</accession>
<dbReference type="PANTHER" id="PTHR33048:SF92">
    <property type="entry name" value="INTEGRAL MEMBRANE PROTEIN"/>
    <property type="match status" value="1"/>
</dbReference>
<evidence type="ECO:0000256" key="2">
    <source>
        <dbReference type="ARBA" id="ARBA00022692"/>
    </source>
</evidence>
<feature type="transmembrane region" description="Helical" evidence="6">
    <location>
        <begin position="150"/>
        <end position="175"/>
    </location>
</feature>
<dbReference type="InterPro" id="IPR052337">
    <property type="entry name" value="SAT4-like"/>
</dbReference>
<gene>
    <name evidence="8" type="ORF">GOMPHAMPRED_006128</name>
</gene>
<dbReference type="Proteomes" id="UP000664169">
    <property type="component" value="Unassembled WGS sequence"/>
</dbReference>
<feature type="transmembrane region" description="Helical" evidence="6">
    <location>
        <begin position="55"/>
        <end position="74"/>
    </location>
</feature>
<name>A0A8H3ICA8_9LECA</name>
<evidence type="ECO:0000256" key="4">
    <source>
        <dbReference type="ARBA" id="ARBA00023136"/>
    </source>
</evidence>
<evidence type="ECO:0000256" key="1">
    <source>
        <dbReference type="ARBA" id="ARBA00004141"/>
    </source>
</evidence>
<evidence type="ECO:0000256" key="5">
    <source>
        <dbReference type="ARBA" id="ARBA00038359"/>
    </source>
</evidence>
<evidence type="ECO:0000313" key="9">
    <source>
        <dbReference type="Proteomes" id="UP000664169"/>
    </source>
</evidence>
<feature type="transmembrane region" description="Helical" evidence="6">
    <location>
        <begin position="113"/>
        <end position="138"/>
    </location>
</feature>
<evidence type="ECO:0000259" key="7">
    <source>
        <dbReference type="Pfam" id="PF20684"/>
    </source>
</evidence>
<dbReference type="PANTHER" id="PTHR33048">
    <property type="entry name" value="PTH11-LIKE INTEGRAL MEMBRANE PROTEIN (AFU_ORTHOLOGUE AFUA_5G11245)"/>
    <property type="match status" value="1"/>
</dbReference>
<evidence type="ECO:0000313" key="8">
    <source>
        <dbReference type="EMBL" id="CAF9908319.1"/>
    </source>
</evidence>
<keyword evidence="9" id="KW-1185">Reference proteome</keyword>
<organism evidence="8 9">
    <name type="scientific">Gomphillus americanus</name>
    <dbReference type="NCBI Taxonomy" id="1940652"/>
    <lineage>
        <taxon>Eukaryota</taxon>
        <taxon>Fungi</taxon>
        <taxon>Dikarya</taxon>
        <taxon>Ascomycota</taxon>
        <taxon>Pezizomycotina</taxon>
        <taxon>Lecanoromycetes</taxon>
        <taxon>OSLEUM clade</taxon>
        <taxon>Ostropomycetidae</taxon>
        <taxon>Ostropales</taxon>
        <taxon>Graphidaceae</taxon>
        <taxon>Gomphilloideae</taxon>
        <taxon>Gomphillus</taxon>
    </lineage>
</organism>
<protein>
    <recommendedName>
        <fullName evidence="7">Rhodopsin domain-containing protein</fullName>
    </recommendedName>
</protein>
<comment type="similarity">
    <text evidence="5">Belongs to the SAT4 family.</text>
</comment>
<evidence type="ECO:0000256" key="6">
    <source>
        <dbReference type="SAM" id="Phobius"/>
    </source>
</evidence>
<dbReference type="EMBL" id="CAJPDQ010000004">
    <property type="protein sequence ID" value="CAF9908319.1"/>
    <property type="molecule type" value="Genomic_DNA"/>
</dbReference>
<dbReference type="GO" id="GO:0016020">
    <property type="term" value="C:membrane"/>
    <property type="evidence" value="ECO:0007669"/>
    <property type="project" value="UniProtKB-SubCell"/>
</dbReference>
<keyword evidence="4 6" id="KW-0472">Membrane</keyword>
<keyword evidence="3 6" id="KW-1133">Transmembrane helix</keyword>
<keyword evidence="2 6" id="KW-0812">Transmembrane</keyword>
<feature type="transmembrane region" description="Helical" evidence="6">
    <location>
        <begin position="261"/>
        <end position="284"/>
    </location>
</feature>
<sequence length="362" mass="40033">MASTTAGMSKPLIEPRVSMIAFRVITIVTFALSLLIVALRLFASVHQRKRPGLDGILLIISTVFLIAGTATLFVNLNNLYFFEFVILNGVAVLNPGDFAVLVGKLVQFQQLEWAYSALSWSAIFFVKFSFLTFFSGLCERLPKMELYRKVVYGLCVLVFIYCVLSNFVTCPYLGLEEFSCSTPASLQRLLDYGDASIVLDVVTDLMIIFIPISLLWRVNLRMYQKVAIGVFLCLSIVMIVVAVIKVAGVKYYGFAEIAWGALWQQIEACAAVSVVSLTAFRSIFVSPTSSRDKPWKASIPDFLKRVKGSSNSSLRLNDVSIPRATMTGMRTAIGSAEKDDIAIPELSATNIYHNGLSERSFA</sequence>
<dbReference type="AlphaFoldDB" id="A0A8H3ICA8"/>
<dbReference type="OrthoDB" id="444631at2759"/>
<feature type="transmembrane region" description="Helical" evidence="6">
    <location>
        <begin position="228"/>
        <end position="249"/>
    </location>
</feature>